<evidence type="ECO:0000313" key="1">
    <source>
        <dbReference type="EMBL" id="CAB4154528.1"/>
    </source>
</evidence>
<reference evidence="2" key="1">
    <citation type="submission" date="2020-05" db="EMBL/GenBank/DDBJ databases">
        <authorList>
            <person name="Chiriac C."/>
            <person name="Salcher M."/>
            <person name="Ghai R."/>
            <person name="Kavagutti S V."/>
        </authorList>
    </citation>
    <scope>NUCLEOTIDE SEQUENCE</scope>
</reference>
<evidence type="ECO:0000313" key="2">
    <source>
        <dbReference type="EMBL" id="CAB4170695.1"/>
    </source>
</evidence>
<accession>A0A6J5PND6</accession>
<gene>
    <name evidence="3" type="ORF">UFOVP1307_115</name>
    <name evidence="1" type="ORF">UFOVP651_8</name>
    <name evidence="2" type="ORF">UFOVP902_87</name>
</gene>
<dbReference type="EMBL" id="LR797270">
    <property type="protein sequence ID" value="CAB4198490.1"/>
    <property type="molecule type" value="Genomic_DNA"/>
</dbReference>
<organism evidence="2">
    <name type="scientific">uncultured Caudovirales phage</name>
    <dbReference type="NCBI Taxonomy" id="2100421"/>
    <lineage>
        <taxon>Viruses</taxon>
        <taxon>Duplodnaviria</taxon>
        <taxon>Heunggongvirae</taxon>
        <taxon>Uroviricota</taxon>
        <taxon>Caudoviricetes</taxon>
        <taxon>Peduoviridae</taxon>
        <taxon>Maltschvirus</taxon>
        <taxon>Maltschvirus maltsch</taxon>
    </lineage>
</organism>
<proteinExistence type="predicted"/>
<evidence type="ECO:0000313" key="3">
    <source>
        <dbReference type="EMBL" id="CAB4198490.1"/>
    </source>
</evidence>
<protein>
    <submittedName>
        <fullName evidence="2">Uncharacterized protein</fullName>
    </submittedName>
</protein>
<dbReference type="EMBL" id="LR796625">
    <property type="protein sequence ID" value="CAB4154528.1"/>
    <property type="molecule type" value="Genomic_DNA"/>
</dbReference>
<dbReference type="EMBL" id="LR796859">
    <property type="protein sequence ID" value="CAB4170695.1"/>
    <property type="molecule type" value="Genomic_DNA"/>
</dbReference>
<sequence>MKAIKIKVLQKMADAIIMQLQRETNPVMFDLYISIGLFINDYAVHSGIFLD</sequence>
<name>A0A6J5PND6_9CAUD</name>